<dbReference type="Proteomes" id="UP001597299">
    <property type="component" value="Unassembled WGS sequence"/>
</dbReference>
<organism evidence="2 3">
    <name type="scientific">Ancylobacter oerskovii</name>
    <dbReference type="NCBI Taxonomy" id="459519"/>
    <lineage>
        <taxon>Bacteria</taxon>
        <taxon>Pseudomonadati</taxon>
        <taxon>Pseudomonadota</taxon>
        <taxon>Alphaproteobacteria</taxon>
        <taxon>Hyphomicrobiales</taxon>
        <taxon>Xanthobacteraceae</taxon>
        <taxon>Ancylobacter</taxon>
    </lineage>
</organism>
<dbReference type="EMBL" id="JBHUHD010000001">
    <property type="protein sequence ID" value="MFD2140896.1"/>
    <property type="molecule type" value="Genomic_DNA"/>
</dbReference>
<sequence>MWRSVTMYRFWHAARRPSMESRSRDLGYPPASRYRLACRERARRCCGAGRMFRLGIRIGESVEEQLLRRAPPDRHPGIAFAPADRLGGVVTVFRLRHMARRSAGGEPVLRREPTLPPIDAGY</sequence>
<accession>A0ABW4YX08</accession>
<gene>
    <name evidence="2" type="ORF">ACFSNC_10830</name>
</gene>
<name>A0ABW4YX08_9HYPH</name>
<evidence type="ECO:0000313" key="3">
    <source>
        <dbReference type="Proteomes" id="UP001597299"/>
    </source>
</evidence>
<comment type="caution">
    <text evidence="2">The sequence shown here is derived from an EMBL/GenBank/DDBJ whole genome shotgun (WGS) entry which is preliminary data.</text>
</comment>
<proteinExistence type="predicted"/>
<evidence type="ECO:0000313" key="2">
    <source>
        <dbReference type="EMBL" id="MFD2140896.1"/>
    </source>
</evidence>
<feature type="region of interest" description="Disordered" evidence="1">
    <location>
        <begin position="102"/>
        <end position="122"/>
    </location>
</feature>
<dbReference type="RefSeq" id="WP_378296178.1">
    <property type="nucleotide sequence ID" value="NZ_JBHUHD010000001.1"/>
</dbReference>
<evidence type="ECO:0000256" key="1">
    <source>
        <dbReference type="SAM" id="MobiDB-lite"/>
    </source>
</evidence>
<keyword evidence="3" id="KW-1185">Reference proteome</keyword>
<reference evidence="3" key="1">
    <citation type="journal article" date="2019" name="Int. J. Syst. Evol. Microbiol.">
        <title>The Global Catalogue of Microorganisms (GCM) 10K type strain sequencing project: providing services to taxonomists for standard genome sequencing and annotation.</title>
        <authorList>
            <consortium name="The Broad Institute Genomics Platform"/>
            <consortium name="The Broad Institute Genome Sequencing Center for Infectious Disease"/>
            <person name="Wu L."/>
            <person name="Ma J."/>
        </authorList>
    </citation>
    <scope>NUCLEOTIDE SEQUENCE [LARGE SCALE GENOMIC DNA]</scope>
    <source>
        <strain evidence="3">CCM 7435</strain>
    </source>
</reference>
<protein>
    <submittedName>
        <fullName evidence="2">Uncharacterized protein</fullName>
    </submittedName>
</protein>